<evidence type="ECO:0000313" key="3">
    <source>
        <dbReference type="Proteomes" id="UP000811282"/>
    </source>
</evidence>
<keyword evidence="3" id="KW-1185">Reference proteome</keyword>
<gene>
    <name evidence="2" type="ORF">JZM24_13940</name>
</gene>
<organism evidence="2 3">
    <name type="scientific">Candidatus Sodalis endolongispinus</name>
    <dbReference type="NCBI Taxonomy" id="2812662"/>
    <lineage>
        <taxon>Bacteria</taxon>
        <taxon>Pseudomonadati</taxon>
        <taxon>Pseudomonadota</taxon>
        <taxon>Gammaproteobacteria</taxon>
        <taxon>Enterobacterales</taxon>
        <taxon>Bruguierivoracaceae</taxon>
        <taxon>Sodalis</taxon>
    </lineage>
</organism>
<feature type="region of interest" description="Disordered" evidence="1">
    <location>
        <begin position="1"/>
        <end position="33"/>
    </location>
</feature>
<reference evidence="2 3" key="1">
    <citation type="journal article" date="2021" name="Genome Biol. Evol.">
        <title>The evolution of interdependence in a four-way mealybug symbiosis.</title>
        <authorList>
            <person name="Garber A.I."/>
            <person name="Kupper M."/>
            <person name="Laetsch D.R."/>
            <person name="Weldon S.R."/>
            <person name="Ladinsky M.S."/>
            <person name="Bjorkman P.J."/>
            <person name="McCutcheon J.P."/>
        </authorList>
    </citation>
    <scope>NUCLEOTIDE SEQUENCE [LARGE SCALE GENOMIC DNA]</scope>
    <source>
        <strain evidence="2">SOD</strain>
    </source>
</reference>
<dbReference type="Proteomes" id="UP000811282">
    <property type="component" value="Unassembled WGS sequence"/>
</dbReference>
<name>A0ABS5YD50_9GAMM</name>
<protein>
    <submittedName>
        <fullName evidence="2">DUF1090 family protein</fullName>
    </submittedName>
</protein>
<dbReference type="Pfam" id="PF06476">
    <property type="entry name" value="DUF1090"/>
    <property type="match status" value="1"/>
</dbReference>
<accession>A0ABS5YD50</accession>
<evidence type="ECO:0000256" key="1">
    <source>
        <dbReference type="SAM" id="MobiDB-lite"/>
    </source>
</evidence>
<dbReference type="EMBL" id="JAFJYC010000002">
    <property type="protein sequence ID" value="MBT9432954.1"/>
    <property type="molecule type" value="Genomic_DNA"/>
</dbReference>
<dbReference type="InterPro" id="IPR009468">
    <property type="entry name" value="DUF1090"/>
</dbReference>
<sequence>MAQRQRELAQDQQTGNSDKISKKQKKLHALSKN</sequence>
<evidence type="ECO:0000313" key="2">
    <source>
        <dbReference type="EMBL" id="MBT9432954.1"/>
    </source>
</evidence>
<proteinExistence type="predicted"/>
<feature type="compositionally biased region" description="Basic residues" evidence="1">
    <location>
        <begin position="22"/>
        <end position="33"/>
    </location>
</feature>
<comment type="caution">
    <text evidence="2">The sequence shown here is derived from an EMBL/GenBank/DDBJ whole genome shotgun (WGS) entry which is preliminary data.</text>
</comment>